<evidence type="ECO:0000313" key="2">
    <source>
        <dbReference type="EMBL" id="CUN18406.1"/>
    </source>
</evidence>
<dbReference type="Proteomes" id="UP000095390">
    <property type="component" value="Unassembled WGS sequence"/>
</dbReference>
<reference evidence="4 5" key="1">
    <citation type="submission" date="2015-09" db="EMBL/GenBank/DDBJ databases">
        <authorList>
            <consortium name="Pathogen Informatics"/>
        </authorList>
    </citation>
    <scope>NUCLEOTIDE SEQUENCE [LARGE SCALE GENOMIC DNA]</scope>
    <source>
        <strain evidence="3 5">2789STDY5834835</strain>
        <strain evidence="2 4">2789STDY5834966</strain>
    </source>
</reference>
<sequence length="49" mass="5898">MNENLIVEDNTIYEIDPECLKKKRKCQGETGEKVETENTKKQKMQRRNR</sequence>
<accession>A0A174JDK6</accession>
<dbReference type="RefSeq" id="WP_005351879.1">
    <property type="nucleotide sequence ID" value="NZ_BLYK01000032.1"/>
</dbReference>
<organism evidence="3 5">
    <name type="scientific">Anaerobutyricum hallii</name>
    <dbReference type="NCBI Taxonomy" id="39488"/>
    <lineage>
        <taxon>Bacteria</taxon>
        <taxon>Bacillati</taxon>
        <taxon>Bacillota</taxon>
        <taxon>Clostridia</taxon>
        <taxon>Lachnospirales</taxon>
        <taxon>Lachnospiraceae</taxon>
        <taxon>Anaerobutyricum</taxon>
    </lineage>
</organism>
<evidence type="ECO:0008006" key="6">
    <source>
        <dbReference type="Google" id="ProtNLM"/>
    </source>
</evidence>
<evidence type="ECO:0000313" key="5">
    <source>
        <dbReference type="Proteomes" id="UP000095679"/>
    </source>
</evidence>
<evidence type="ECO:0000313" key="4">
    <source>
        <dbReference type="Proteomes" id="UP000095390"/>
    </source>
</evidence>
<evidence type="ECO:0000256" key="1">
    <source>
        <dbReference type="SAM" id="MobiDB-lite"/>
    </source>
</evidence>
<name>A0A174JDK6_9FIRM</name>
<dbReference type="EMBL" id="CYZL01000034">
    <property type="protein sequence ID" value="CUO97794.1"/>
    <property type="molecule type" value="Genomic_DNA"/>
</dbReference>
<protein>
    <recommendedName>
        <fullName evidence="6">Consensus disorder prediction</fullName>
    </recommendedName>
</protein>
<feature type="region of interest" description="Disordered" evidence="1">
    <location>
        <begin position="24"/>
        <end position="49"/>
    </location>
</feature>
<proteinExistence type="predicted"/>
<dbReference type="Proteomes" id="UP000095679">
    <property type="component" value="Unassembled WGS sequence"/>
</dbReference>
<gene>
    <name evidence="3" type="ORF">ERS852450_02789</name>
    <name evidence="2" type="ORF">ERS852578_02725</name>
</gene>
<feature type="compositionally biased region" description="Basic and acidic residues" evidence="1">
    <location>
        <begin position="26"/>
        <end position="40"/>
    </location>
</feature>
<dbReference type="AlphaFoldDB" id="A0A174JDK6"/>
<evidence type="ECO:0000313" key="3">
    <source>
        <dbReference type="EMBL" id="CUO97794.1"/>
    </source>
</evidence>
<dbReference type="GeneID" id="75047667"/>
<dbReference type="EMBL" id="CYYC01000047">
    <property type="protein sequence ID" value="CUN18406.1"/>
    <property type="molecule type" value="Genomic_DNA"/>
</dbReference>